<evidence type="ECO:0000313" key="3">
    <source>
        <dbReference type="Proteomes" id="UP000541770"/>
    </source>
</evidence>
<dbReference type="InterPro" id="IPR031339">
    <property type="entry name" value="DUF4942"/>
</dbReference>
<accession>A0A7W2JZP9</accession>
<feature type="domain" description="DUF4942" evidence="1">
    <location>
        <begin position="64"/>
        <end position="248"/>
    </location>
</feature>
<sequence>MSMSTSVAIPVTLTDLLQARNDALRLISDAHRTTDKAKQLLDQHGSYLMPHGAQAPHDQQRIRAELDSSMWRRAIDLTGFKQLMDAQAVSEFERSLGAAAPEFTEANIRATFIDLRINAESMFRRGIFNVFRYLSDDYRTNAREPFRIGRKVVMSWMIEPSFRRGLRLRYSGAGDKINDLDRVFLTLDKQPFQPRSLESAMNAAFEGGQVFESNYYRARAYKNGNLHLEFKRLDLLDKVNEEIAAFYADGALPDARAA</sequence>
<proteinExistence type="predicted"/>
<name>A0A7W2JZP9_9PSED</name>
<evidence type="ECO:0000313" key="2">
    <source>
        <dbReference type="EMBL" id="MBA6068087.1"/>
    </source>
</evidence>
<dbReference type="Proteomes" id="UP000541770">
    <property type="component" value="Unassembled WGS sequence"/>
</dbReference>
<reference evidence="2 3" key="1">
    <citation type="submission" date="2020-07" db="EMBL/GenBank/DDBJ databases">
        <title>Diversity of carbapenemase encoding genes among Pseudomonas putida group clinical isolates in a tertiary Brazilian hospital.</title>
        <authorList>
            <person name="Alberto-Lei F."/>
            <person name="Nodari C.S."/>
            <person name="Streling A.P."/>
            <person name="Paulino J.T."/>
            <person name="Bessa-Neto F.O."/>
            <person name="Cayo R."/>
            <person name="Gales A.C."/>
        </authorList>
    </citation>
    <scope>NUCLEOTIDE SEQUENCE [LARGE SCALE GENOMIC DNA]</scope>
    <source>
        <strain evidence="2 3">14802</strain>
    </source>
</reference>
<gene>
    <name evidence="2" type="ORF">H4C75_25460</name>
</gene>
<organism evidence="2 3">
    <name type="scientific">Pseudomonas mosselii</name>
    <dbReference type="NCBI Taxonomy" id="78327"/>
    <lineage>
        <taxon>Bacteria</taxon>
        <taxon>Pseudomonadati</taxon>
        <taxon>Pseudomonadota</taxon>
        <taxon>Gammaproteobacteria</taxon>
        <taxon>Pseudomonadales</taxon>
        <taxon>Pseudomonadaceae</taxon>
        <taxon>Pseudomonas</taxon>
    </lineage>
</organism>
<dbReference type="Pfam" id="PF13708">
    <property type="entry name" value="DUF4942"/>
    <property type="match status" value="1"/>
</dbReference>
<comment type="caution">
    <text evidence="2">The sequence shown here is derived from an EMBL/GenBank/DDBJ whole genome shotgun (WGS) entry which is preliminary data.</text>
</comment>
<dbReference type="RefSeq" id="WP_182324855.1">
    <property type="nucleotide sequence ID" value="NZ_JACGDE010000025.1"/>
</dbReference>
<dbReference type="EMBL" id="JACGDE010000025">
    <property type="protein sequence ID" value="MBA6068087.1"/>
    <property type="molecule type" value="Genomic_DNA"/>
</dbReference>
<dbReference type="AlphaFoldDB" id="A0A7W2JZP9"/>
<evidence type="ECO:0000259" key="1">
    <source>
        <dbReference type="Pfam" id="PF13708"/>
    </source>
</evidence>
<protein>
    <submittedName>
        <fullName evidence="2">DUF4942 domain-containing protein</fullName>
    </submittedName>
</protein>